<dbReference type="GO" id="GO:0016020">
    <property type="term" value="C:membrane"/>
    <property type="evidence" value="ECO:0007669"/>
    <property type="project" value="UniProtKB-SubCell"/>
</dbReference>
<evidence type="ECO:0000256" key="5">
    <source>
        <dbReference type="SAM" id="Phobius"/>
    </source>
</evidence>
<evidence type="ECO:0000256" key="1">
    <source>
        <dbReference type="ARBA" id="ARBA00004370"/>
    </source>
</evidence>
<protein>
    <recommendedName>
        <fullName evidence="6">G-protein coupled receptors family 1 profile domain-containing protein</fullName>
    </recommendedName>
</protein>
<sequence>MKIFNIIGISIYLTIAIILAIRHFRLNQAFRQNKIKPDQFNQLAKRNILELIAVVIFALLFVYTPFKLFII</sequence>
<keyword evidence="4 5" id="KW-0472">Membrane</keyword>
<proteinExistence type="predicted"/>
<feature type="transmembrane region" description="Helical" evidence="5">
    <location>
        <begin position="6"/>
        <end position="26"/>
    </location>
</feature>
<dbReference type="RefSeq" id="WP_004046808.1">
    <property type="nucleotide sequence ID" value="NZ_AQFR02000001.1"/>
</dbReference>
<comment type="subcellular location">
    <subcellularLocation>
        <location evidence="1">Membrane</location>
    </subcellularLocation>
</comment>
<feature type="domain" description="G-protein coupled receptors family 1 profile" evidence="6">
    <location>
        <begin position="1"/>
        <end position="71"/>
    </location>
</feature>
<keyword evidence="3 5" id="KW-1133">Transmembrane helix</keyword>
<organism evidence="7 8">
    <name type="scientific">Lactobacillus intestinalis</name>
    <dbReference type="NCBI Taxonomy" id="151781"/>
    <lineage>
        <taxon>Bacteria</taxon>
        <taxon>Bacillati</taxon>
        <taxon>Bacillota</taxon>
        <taxon>Bacilli</taxon>
        <taxon>Lactobacillales</taxon>
        <taxon>Lactobacillaceae</taxon>
        <taxon>Lactobacillus</taxon>
    </lineage>
</organism>
<evidence type="ECO:0000313" key="8">
    <source>
        <dbReference type="Proteomes" id="UP000309117"/>
    </source>
</evidence>
<evidence type="ECO:0000256" key="2">
    <source>
        <dbReference type="ARBA" id="ARBA00022692"/>
    </source>
</evidence>
<dbReference type="AlphaFoldDB" id="A0A4S2BPE3"/>
<dbReference type="InterPro" id="IPR017452">
    <property type="entry name" value="GPCR_Rhodpsn_7TM"/>
</dbReference>
<gene>
    <name evidence="7" type="ORF">E5351_02260</name>
</gene>
<keyword evidence="2 5" id="KW-0812">Transmembrane</keyword>
<dbReference type="Proteomes" id="UP000309117">
    <property type="component" value="Unassembled WGS sequence"/>
</dbReference>
<accession>A0A4S2BPE3</accession>
<evidence type="ECO:0000256" key="4">
    <source>
        <dbReference type="ARBA" id="ARBA00023136"/>
    </source>
</evidence>
<name>A0A4S2BPE3_9LACO</name>
<evidence type="ECO:0000256" key="3">
    <source>
        <dbReference type="ARBA" id="ARBA00022989"/>
    </source>
</evidence>
<dbReference type="EMBL" id="SRYV01000003">
    <property type="protein sequence ID" value="TGY16838.1"/>
    <property type="molecule type" value="Genomic_DNA"/>
</dbReference>
<evidence type="ECO:0000313" key="7">
    <source>
        <dbReference type="EMBL" id="TGY16838.1"/>
    </source>
</evidence>
<comment type="caution">
    <text evidence="7">The sequence shown here is derived from an EMBL/GenBank/DDBJ whole genome shotgun (WGS) entry which is preliminary data.</text>
</comment>
<dbReference type="PROSITE" id="PS50262">
    <property type="entry name" value="G_PROTEIN_RECEP_F1_2"/>
    <property type="match status" value="1"/>
</dbReference>
<evidence type="ECO:0000259" key="6">
    <source>
        <dbReference type="PROSITE" id="PS50262"/>
    </source>
</evidence>
<feature type="transmembrane region" description="Helical" evidence="5">
    <location>
        <begin position="47"/>
        <end position="66"/>
    </location>
</feature>
<reference evidence="7 8" key="1">
    <citation type="submission" date="2019-04" db="EMBL/GenBank/DDBJ databases">
        <title>Microbes associate with the intestines of laboratory mice.</title>
        <authorList>
            <person name="Navarre W."/>
            <person name="Wong E."/>
            <person name="Huang K."/>
            <person name="Tropini C."/>
            <person name="Ng K."/>
            <person name="Yu B."/>
        </authorList>
    </citation>
    <scope>NUCLEOTIDE SEQUENCE [LARGE SCALE GENOMIC DNA]</scope>
    <source>
        <strain evidence="7 8">NM61_E11</strain>
    </source>
</reference>